<dbReference type="CDD" id="cd01400">
    <property type="entry name" value="6PGL"/>
    <property type="match status" value="1"/>
</dbReference>
<dbReference type="Gene3D" id="3.40.50.1360">
    <property type="match status" value="1"/>
</dbReference>
<dbReference type="PANTHER" id="PTHR11054">
    <property type="entry name" value="6-PHOSPHOGLUCONOLACTONASE"/>
    <property type="match status" value="1"/>
</dbReference>
<accession>A0A1H7JSK5</accession>
<dbReference type="EC" id="3.1.1.31" evidence="5 7"/>
<comment type="similarity">
    <text evidence="4 7">Belongs to the glucosamine/galactosamine-6-phosphate isomerase family. 6-phosphogluconolactonase subfamily.</text>
</comment>
<evidence type="ECO:0000256" key="7">
    <source>
        <dbReference type="RuleBase" id="RU365095"/>
    </source>
</evidence>
<evidence type="ECO:0000256" key="3">
    <source>
        <dbReference type="ARBA" id="ARBA00004961"/>
    </source>
</evidence>
<evidence type="ECO:0000256" key="6">
    <source>
        <dbReference type="ARBA" id="ARBA00020337"/>
    </source>
</evidence>
<organism evidence="9 10">
    <name type="scientific">Atopomonas hussainii</name>
    <dbReference type="NCBI Taxonomy" id="1429083"/>
    <lineage>
        <taxon>Bacteria</taxon>
        <taxon>Pseudomonadati</taxon>
        <taxon>Pseudomonadota</taxon>
        <taxon>Gammaproteobacteria</taxon>
        <taxon>Pseudomonadales</taxon>
        <taxon>Pseudomonadaceae</taxon>
        <taxon>Atopomonas</taxon>
    </lineage>
</organism>
<dbReference type="InterPro" id="IPR005900">
    <property type="entry name" value="6-phosphogluconolactonase_DevB"/>
</dbReference>
<name>A0A1H7JSK5_9GAMM</name>
<reference evidence="9 10" key="1">
    <citation type="submission" date="2016-10" db="EMBL/GenBank/DDBJ databases">
        <authorList>
            <person name="de Groot N.N."/>
        </authorList>
    </citation>
    <scope>NUCLEOTIDE SEQUENCE [LARGE SCALE GENOMIC DNA]</scope>
    <source>
        <strain evidence="9 10">JCM 19513</strain>
    </source>
</reference>
<dbReference type="InterPro" id="IPR037171">
    <property type="entry name" value="NagB/RpiA_transferase-like"/>
</dbReference>
<dbReference type="GO" id="GO:0017057">
    <property type="term" value="F:6-phosphogluconolactonase activity"/>
    <property type="evidence" value="ECO:0007669"/>
    <property type="project" value="UniProtKB-UniRule"/>
</dbReference>
<evidence type="ECO:0000256" key="1">
    <source>
        <dbReference type="ARBA" id="ARBA00000832"/>
    </source>
</evidence>
<evidence type="ECO:0000259" key="8">
    <source>
        <dbReference type="Pfam" id="PF01182"/>
    </source>
</evidence>
<keyword evidence="7" id="KW-0378">Hydrolase</keyword>
<evidence type="ECO:0000313" key="10">
    <source>
        <dbReference type="Proteomes" id="UP000185766"/>
    </source>
</evidence>
<dbReference type="UniPathway" id="UPA00115">
    <property type="reaction ID" value="UER00409"/>
</dbReference>
<comment type="catalytic activity">
    <reaction evidence="1 7">
        <text>6-phospho-D-glucono-1,5-lactone + H2O = 6-phospho-D-gluconate + H(+)</text>
        <dbReference type="Rhea" id="RHEA:12556"/>
        <dbReference type="ChEBI" id="CHEBI:15377"/>
        <dbReference type="ChEBI" id="CHEBI:15378"/>
        <dbReference type="ChEBI" id="CHEBI:57955"/>
        <dbReference type="ChEBI" id="CHEBI:58759"/>
        <dbReference type="EC" id="3.1.1.31"/>
    </reaction>
</comment>
<sequence length="234" mass="24742">MAIFDDFLPAGVQAHALADASVHAQVLARRVAVALEHTIAEYGDASLLVSGGRSPVAFFQALRNAPLNWAKVRVSLVDERWVPESDPASNAALVKQHLLQDAAAVAQFEPLYLGVSQSADAQTVAERWQSRRAPDVVVLGMGGDAHTASLFPRAEGLAQGLAADGPLCLPMQASAAPTARLSFTAALLRRAPVQLLAIAGQDKLAALREAVVGDALDKPIKAFLRAPLTIYWCP</sequence>
<proteinExistence type="inferred from homology"/>
<dbReference type="RefSeq" id="WP_074866188.1">
    <property type="nucleotide sequence ID" value="NZ_FOAS01000005.1"/>
</dbReference>
<dbReference type="PANTHER" id="PTHR11054:SF0">
    <property type="entry name" value="6-PHOSPHOGLUCONOLACTONASE"/>
    <property type="match status" value="1"/>
</dbReference>
<dbReference type="SUPFAM" id="SSF100950">
    <property type="entry name" value="NagB/RpiA/CoA transferase-like"/>
    <property type="match status" value="1"/>
</dbReference>
<gene>
    <name evidence="7" type="primary">pgl</name>
    <name evidence="9" type="ORF">SAMN05216214_10520</name>
</gene>
<dbReference type="GO" id="GO:0006098">
    <property type="term" value="P:pentose-phosphate shunt"/>
    <property type="evidence" value="ECO:0007669"/>
    <property type="project" value="UniProtKB-UniPathway"/>
</dbReference>
<dbReference type="Proteomes" id="UP000185766">
    <property type="component" value="Unassembled WGS sequence"/>
</dbReference>
<protein>
    <recommendedName>
        <fullName evidence="6 7">6-phosphogluconolactonase</fullName>
        <shortName evidence="7">6PGL</shortName>
        <ecNumber evidence="5 7">3.1.1.31</ecNumber>
    </recommendedName>
</protein>
<dbReference type="GO" id="GO:0005975">
    <property type="term" value="P:carbohydrate metabolic process"/>
    <property type="evidence" value="ECO:0007669"/>
    <property type="project" value="UniProtKB-UniRule"/>
</dbReference>
<dbReference type="Pfam" id="PF01182">
    <property type="entry name" value="Glucosamine_iso"/>
    <property type="match status" value="1"/>
</dbReference>
<dbReference type="STRING" id="1429083.GCA_001885685_01407"/>
<evidence type="ECO:0000256" key="4">
    <source>
        <dbReference type="ARBA" id="ARBA00010662"/>
    </source>
</evidence>
<dbReference type="NCBIfam" id="TIGR01198">
    <property type="entry name" value="pgl"/>
    <property type="match status" value="1"/>
</dbReference>
<dbReference type="AlphaFoldDB" id="A0A1H7JSK5"/>
<feature type="domain" description="Glucosamine/galactosamine-6-phosphate isomerase" evidence="8">
    <location>
        <begin position="19"/>
        <end position="224"/>
    </location>
</feature>
<comment type="pathway">
    <text evidence="3 7">Carbohydrate degradation; pentose phosphate pathway; D-ribulose 5-phosphate from D-glucose 6-phosphate (oxidative stage): step 2/3.</text>
</comment>
<comment type="function">
    <text evidence="2 7">Hydrolysis of 6-phosphogluconolactone to 6-phosphogluconate.</text>
</comment>
<dbReference type="EMBL" id="FOAS01000005">
    <property type="protein sequence ID" value="SEK76960.1"/>
    <property type="molecule type" value="Genomic_DNA"/>
</dbReference>
<evidence type="ECO:0000256" key="2">
    <source>
        <dbReference type="ARBA" id="ARBA00002681"/>
    </source>
</evidence>
<keyword evidence="10" id="KW-1185">Reference proteome</keyword>
<evidence type="ECO:0000256" key="5">
    <source>
        <dbReference type="ARBA" id="ARBA00013198"/>
    </source>
</evidence>
<dbReference type="InterPro" id="IPR039104">
    <property type="entry name" value="6PGL"/>
</dbReference>
<evidence type="ECO:0000313" key="9">
    <source>
        <dbReference type="EMBL" id="SEK76960.1"/>
    </source>
</evidence>
<dbReference type="InterPro" id="IPR006148">
    <property type="entry name" value="Glc/Gal-6P_isomerase"/>
</dbReference>